<dbReference type="SMART" id="SM00360">
    <property type="entry name" value="RRM"/>
    <property type="match status" value="1"/>
</dbReference>
<dbReference type="RefSeq" id="XP_008862944.1">
    <property type="nucleotide sequence ID" value="XM_008864722.1"/>
</dbReference>
<protein>
    <recommendedName>
        <fullName evidence="3">RRM domain-containing protein</fullName>
    </recommendedName>
</protein>
<dbReference type="GO" id="GO:0003723">
    <property type="term" value="F:RNA binding"/>
    <property type="evidence" value="ECO:0007669"/>
    <property type="project" value="UniProtKB-UniRule"/>
</dbReference>
<proteinExistence type="predicted"/>
<sequence length="198" mass="21147">MGLNLLRKKLLAEVQVPINVNTEHLEEIFGKFGGVAEVTLEKDSSLSKGTAYIRFHKRDDAENAQLHMHEGQIDVVGRRLLDEAHHHSAGAAVLLGVAEALLFADEAGPRHLDMAVPVGFVEVLYVDHRRSIRVIGAHAPAPFRRAAVLVRAPVRPLAVGAAAALHADVGRVRAAQVVAAVAALDAAAVEAQSERALL</sequence>
<dbReference type="GO" id="GO:0061574">
    <property type="term" value="C:ASAP complex"/>
    <property type="evidence" value="ECO:0007669"/>
    <property type="project" value="TreeGrafter"/>
</dbReference>
<dbReference type="AlphaFoldDB" id="A0A024US35"/>
<dbReference type="PANTHER" id="PTHR15481:SF0">
    <property type="entry name" value="LD23870P-RELATED"/>
    <property type="match status" value="1"/>
</dbReference>
<feature type="domain" description="RRM" evidence="3">
    <location>
        <begin position="7"/>
        <end position="80"/>
    </location>
</feature>
<keyword evidence="1 2" id="KW-0694">RNA-binding</keyword>
<dbReference type="PANTHER" id="PTHR15481">
    <property type="entry name" value="RIBONUCLEIC ACID BINDING PROTEIN S1"/>
    <property type="match status" value="1"/>
</dbReference>
<reference evidence="4" key="1">
    <citation type="submission" date="2013-12" db="EMBL/GenBank/DDBJ databases">
        <title>The Genome Sequence of Aphanomyces invadans NJM9701.</title>
        <authorList>
            <consortium name="The Broad Institute Genomics Platform"/>
            <person name="Russ C."/>
            <person name="Tyler B."/>
            <person name="van West P."/>
            <person name="Dieguez-Uribeondo J."/>
            <person name="Young S.K."/>
            <person name="Zeng Q."/>
            <person name="Gargeya S."/>
            <person name="Fitzgerald M."/>
            <person name="Abouelleil A."/>
            <person name="Alvarado L."/>
            <person name="Chapman S.B."/>
            <person name="Gainer-Dewar J."/>
            <person name="Goldberg J."/>
            <person name="Griggs A."/>
            <person name="Gujja S."/>
            <person name="Hansen M."/>
            <person name="Howarth C."/>
            <person name="Imamovic A."/>
            <person name="Ireland A."/>
            <person name="Larimer J."/>
            <person name="McCowan C."/>
            <person name="Murphy C."/>
            <person name="Pearson M."/>
            <person name="Poon T.W."/>
            <person name="Priest M."/>
            <person name="Roberts A."/>
            <person name="Saif S."/>
            <person name="Shea T."/>
            <person name="Sykes S."/>
            <person name="Wortman J."/>
            <person name="Nusbaum C."/>
            <person name="Birren B."/>
        </authorList>
    </citation>
    <scope>NUCLEOTIDE SEQUENCE [LARGE SCALE GENOMIC DNA]</scope>
    <source>
        <strain evidence="4">NJM9701</strain>
    </source>
</reference>
<evidence type="ECO:0000259" key="3">
    <source>
        <dbReference type="PROSITE" id="PS50102"/>
    </source>
</evidence>
<dbReference type="GO" id="GO:0005654">
    <property type="term" value="C:nucleoplasm"/>
    <property type="evidence" value="ECO:0007669"/>
    <property type="project" value="TreeGrafter"/>
</dbReference>
<dbReference type="InterPro" id="IPR035979">
    <property type="entry name" value="RBD_domain_sf"/>
</dbReference>
<dbReference type="InterPro" id="IPR000504">
    <property type="entry name" value="RRM_dom"/>
</dbReference>
<dbReference type="GO" id="GO:0005737">
    <property type="term" value="C:cytoplasm"/>
    <property type="evidence" value="ECO:0007669"/>
    <property type="project" value="TreeGrafter"/>
</dbReference>
<dbReference type="OrthoDB" id="252020at2759"/>
<dbReference type="STRING" id="157072.A0A024US35"/>
<name>A0A024US35_9STRA</name>
<dbReference type="Gene3D" id="3.30.70.330">
    <property type="match status" value="1"/>
</dbReference>
<dbReference type="Pfam" id="PF00076">
    <property type="entry name" value="RRM_1"/>
    <property type="match status" value="1"/>
</dbReference>
<accession>A0A024US35</accession>
<dbReference type="GO" id="GO:0000398">
    <property type="term" value="P:mRNA splicing, via spliceosome"/>
    <property type="evidence" value="ECO:0007669"/>
    <property type="project" value="TreeGrafter"/>
</dbReference>
<dbReference type="PROSITE" id="PS50102">
    <property type="entry name" value="RRM"/>
    <property type="match status" value="1"/>
</dbReference>
<evidence type="ECO:0000256" key="2">
    <source>
        <dbReference type="PROSITE-ProRule" id="PRU00176"/>
    </source>
</evidence>
<dbReference type="VEuPathDB" id="FungiDB:H310_01575"/>
<evidence type="ECO:0000313" key="4">
    <source>
        <dbReference type="EMBL" id="ETW09139.1"/>
    </source>
</evidence>
<dbReference type="GeneID" id="20078625"/>
<feature type="non-terminal residue" evidence="4">
    <location>
        <position position="198"/>
    </location>
</feature>
<dbReference type="EMBL" id="KI913953">
    <property type="protein sequence ID" value="ETW09139.1"/>
    <property type="molecule type" value="Genomic_DNA"/>
</dbReference>
<dbReference type="InterPro" id="IPR012677">
    <property type="entry name" value="Nucleotide-bd_a/b_plait_sf"/>
</dbReference>
<organism evidence="4">
    <name type="scientific">Aphanomyces invadans</name>
    <dbReference type="NCBI Taxonomy" id="157072"/>
    <lineage>
        <taxon>Eukaryota</taxon>
        <taxon>Sar</taxon>
        <taxon>Stramenopiles</taxon>
        <taxon>Oomycota</taxon>
        <taxon>Saprolegniomycetes</taxon>
        <taxon>Saprolegniales</taxon>
        <taxon>Verrucalvaceae</taxon>
        <taxon>Aphanomyces</taxon>
    </lineage>
</organism>
<evidence type="ECO:0000256" key="1">
    <source>
        <dbReference type="ARBA" id="ARBA00022884"/>
    </source>
</evidence>
<gene>
    <name evidence="4" type="ORF">H310_01575</name>
</gene>
<dbReference type="SUPFAM" id="SSF54928">
    <property type="entry name" value="RNA-binding domain, RBD"/>
    <property type="match status" value="1"/>
</dbReference>